<dbReference type="EMBL" id="REGN01003518">
    <property type="protein sequence ID" value="RNA22200.1"/>
    <property type="molecule type" value="Genomic_DNA"/>
</dbReference>
<gene>
    <name evidence="1" type="ORF">BpHYR1_035783</name>
</gene>
<accession>A0A3M7RFA8</accession>
<proteinExistence type="predicted"/>
<protein>
    <submittedName>
        <fullName evidence="1">Uncharacterized protein</fullName>
    </submittedName>
</protein>
<keyword evidence="2" id="KW-1185">Reference proteome</keyword>
<dbReference type="Proteomes" id="UP000276133">
    <property type="component" value="Unassembled WGS sequence"/>
</dbReference>
<sequence>MRYKIKHNLTHKIWLRHNLLRSEYTQIFGLPGNVYASQGEISIFCTLVALVKSEQLFFVYYSKIFIFKN</sequence>
<dbReference type="AlphaFoldDB" id="A0A3M7RFA8"/>
<evidence type="ECO:0000313" key="1">
    <source>
        <dbReference type="EMBL" id="RNA22200.1"/>
    </source>
</evidence>
<organism evidence="1 2">
    <name type="scientific">Brachionus plicatilis</name>
    <name type="common">Marine rotifer</name>
    <name type="synonym">Brachionus muelleri</name>
    <dbReference type="NCBI Taxonomy" id="10195"/>
    <lineage>
        <taxon>Eukaryota</taxon>
        <taxon>Metazoa</taxon>
        <taxon>Spiralia</taxon>
        <taxon>Gnathifera</taxon>
        <taxon>Rotifera</taxon>
        <taxon>Eurotatoria</taxon>
        <taxon>Monogononta</taxon>
        <taxon>Pseudotrocha</taxon>
        <taxon>Ploima</taxon>
        <taxon>Brachionidae</taxon>
        <taxon>Brachionus</taxon>
    </lineage>
</organism>
<evidence type="ECO:0000313" key="2">
    <source>
        <dbReference type="Proteomes" id="UP000276133"/>
    </source>
</evidence>
<reference evidence="1 2" key="1">
    <citation type="journal article" date="2018" name="Sci. Rep.">
        <title>Genomic signatures of local adaptation to the degree of environmental predictability in rotifers.</title>
        <authorList>
            <person name="Franch-Gras L."/>
            <person name="Hahn C."/>
            <person name="Garcia-Roger E.M."/>
            <person name="Carmona M.J."/>
            <person name="Serra M."/>
            <person name="Gomez A."/>
        </authorList>
    </citation>
    <scope>NUCLEOTIDE SEQUENCE [LARGE SCALE GENOMIC DNA]</scope>
    <source>
        <strain evidence="1">HYR1</strain>
    </source>
</reference>
<name>A0A3M7RFA8_BRAPC</name>
<comment type="caution">
    <text evidence="1">The sequence shown here is derived from an EMBL/GenBank/DDBJ whole genome shotgun (WGS) entry which is preliminary data.</text>
</comment>